<accession>A0A8J4PKK3</accession>
<dbReference type="OrthoDB" id="14233at2759"/>
<feature type="region of interest" description="Disordered" evidence="1">
    <location>
        <begin position="215"/>
        <end position="242"/>
    </location>
</feature>
<dbReference type="AlphaFoldDB" id="A0A8J4PKK3"/>
<comment type="caution">
    <text evidence="2">The sequence shown here is derived from an EMBL/GenBank/DDBJ whole genome shotgun (WGS) entry which is preliminary data.</text>
</comment>
<sequence>MNKAFSKTLTNVISAVRSKPDPIVMFGVGNFNSLSSRNSVAVRAINSLVNKLNMRWVDFPHIGAQLSYSPENHLLFVKSDTHLTKDNFEVLKRLIVLMPNIKTDTFCAIHYEHLYKLGMVESAYGGRTRHNDGLVGITSVFQTEKYHRIPIGIAHPIDDISFQTTPYSLGSAYEDSVTSFVVNRFPDVQMELVDKVVVPYAVNEIMSTIGKIKKDISQRENETDQQEKDLSAYKTSRVELKD</sequence>
<dbReference type="GO" id="GO:0004045">
    <property type="term" value="F:peptidyl-tRNA hydrolase activity"/>
    <property type="evidence" value="ECO:0007669"/>
    <property type="project" value="InterPro"/>
</dbReference>
<evidence type="ECO:0000313" key="2">
    <source>
        <dbReference type="EMBL" id="KAF2068495.1"/>
    </source>
</evidence>
<keyword evidence="3" id="KW-1185">Reference proteome</keyword>
<evidence type="ECO:0000313" key="3">
    <source>
        <dbReference type="Proteomes" id="UP000695562"/>
    </source>
</evidence>
<dbReference type="InterPro" id="IPR001328">
    <property type="entry name" value="Pept_tRNA_hydro"/>
</dbReference>
<dbReference type="EMBL" id="AJWJ01000958">
    <property type="protein sequence ID" value="KAF2068495.1"/>
    <property type="molecule type" value="Genomic_DNA"/>
</dbReference>
<name>A0A8J4PKK3_9MYCE</name>
<dbReference type="InterPro" id="IPR036416">
    <property type="entry name" value="Pept_tRNA_hydro_sf"/>
</dbReference>
<evidence type="ECO:0000256" key="1">
    <source>
        <dbReference type="SAM" id="MobiDB-lite"/>
    </source>
</evidence>
<dbReference type="Proteomes" id="UP000695562">
    <property type="component" value="Unassembled WGS sequence"/>
</dbReference>
<dbReference type="Gene3D" id="3.40.50.1470">
    <property type="entry name" value="Peptidyl-tRNA hydrolase"/>
    <property type="match status" value="1"/>
</dbReference>
<dbReference type="SUPFAM" id="SSF53178">
    <property type="entry name" value="Peptidyl-tRNA hydrolase-like"/>
    <property type="match status" value="1"/>
</dbReference>
<proteinExistence type="predicted"/>
<dbReference type="Pfam" id="PF01195">
    <property type="entry name" value="Pept_tRNA_hydro"/>
    <property type="match status" value="1"/>
</dbReference>
<reference evidence="2" key="1">
    <citation type="submission" date="2020-01" db="EMBL/GenBank/DDBJ databases">
        <title>Development of genomics and gene disruption for Polysphondylium violaceum indicates a role for the polyketide synthase stlB in stalk morphogenesis.</title>
        <authorList>
            <person name="Narita B."/>
            <person name="Kawabe Y."/>
            <person name="Kin K."/>
            <person name="Saito T."/>
            <person name="Gibbs R."/>
            <person name="Kuspa A."/>
            <person name="Muzny D."/>
            <person name="Queller D."/>
            <person name="Richards S."/>
            <person name="Strassman J."/>
            <person name="Sucgang R."/>
            <person name="Worley K."/>
            <person name="Schaap P."/>
        </authorList>
    </citation>
    <scope>NUCLEOTIDE SEQUENCE</scope>
    <source>
        <strain evidence="2">QSvi11</strain>
    </source>
</reference>
<gene>
    <name evidence="2" type="ORF">CYY_010178</name>
</gene>
<organism evidence="2 3">
    <name type="scientific">Polysphondylium violaceum</name>
    <dbReference type="NCBI Taxonomy" id="133409"/>
    <lineage>
        <taxon>Eukaryota</taxon>
        <taxon>Amoebozoa</taxon>
        <taxon>Evosea</taxon>
        <taxon>Eumycetozoa</taxon>
        <taxon>Dictyostelia</taxon>
        <taxon>Dictyosteliales</taxon>
        <taxon>Dictyosteliaceae</taxon>
        <taxon>Polysphondylium</taxon>
    </lineage>
</organism>
<protein>
    <submittedName>
        <fullName evidence="2">Uncharacterized protein</fullName>
    </submittedName>
</protein>